<gene>
    <name evidence="4" type="ORF">GCM10007916_35160</name>
</gene>
<reference evidence="5" key="1">
    <citation type="journal article" date="2019" name="Int. J. Syst. Evol. Microbiol.">
        <title>The Global Catalogue of Microorganisms (GCM) 10K type strain sequencing project: providing services to taxonomists for standard genome sequencing and annotation.</title>
        <authorList>
            <consortium name="The Broad Institute Genomics Platform"/>
            <consortium name="The Broad Institute Genome Sequencing Center for Infectious Disease"/>
            <person name="Wu L."/>
            <person name="Ma J."/>
        </authorList>
    </citation>
    <scope>NUCLEOTIDE SEQUENCE [LARGE SCALE GENOMIC DNA]</scope>
    <source>
        <strain evidence="5">NBRC 103166</strain>
    </source>
</reference>
<dbReference type="PANTHER" id="PTHR45228:SF5">
    <property type="entry name" value="CYCLIC DI-GMP PHOSPHODIESTERASE VC_1348-RELATED"/>
    <property type="match status" value="1"/>
</dbReference>
<protein>
    <submittedName>
        <fullName evidence="4">Metal-dependent phosphohydrolase</fullName>
    </submittedName>
</protein>
<dbReference type="Gene3D" id="6.10.340.10">
    <property type="match status" value="1"/>
</dbReference>
<proteinExistence type="predicted"/>
<evidence type="ECO:0000313" key="4">
    <source>
        <dbReference type="EMBL" id="GLS92444.1"/>
    </source>
</evidence>
<feature type="domain" description="HAMP" evidence="2">
    <location>
        <begin position="360"/>
        <end position="413"/>
    </location>
</feature>
<dbReference type="CDD" id="cd00077">
    <property type="entry name" value="HDc"/>
    <property type="match status" value="1"/>
</dbReference>
<dbReference type="Proteomes" id="UP001157353">
    <property type="component" value="Unassembled WGS sequence"/>
</dbReference>
<feature type="domain" description="HD-GYP" evidence="3">
    <location>
        <begin position="737"/>
        <end position="939"/>
    </location>
</feature>
<dbReference type="RefSeq" id="WP_284205548.1">
    <property type="nucleotide sequence ID" value="NZ_BSPQ01000025.1"/>
</dbReference>
<keyword evidence="5" id="KW-1185">Reference proteome</keyword>
<dbReference type="Gene3D" id="1.10.3210.10">
    <property type="entry name" value="Hypothetical protein af1432"/>
    <property type="match status" value="2"/>
</dbReference>
<keyword evidence="1" id="KW-0472">Membrane</keyword>
<dbReference type="PROSITE" id="PS51832">
    <property type="entry name" value="HD_GYP"/>
    <property type="match status" value="1"/>
</dbReference>
<dbReference type="InterPro" id="IPR037522">
    <property type="entry name" value="HD_GYP_dom"/>
</dbReference>
<evidence type="ECO:0000259" key="3">
    <source>
        <dbReference type="PROSITE" id="PS51832"/>
    </source>
</evidence>
<evidence type="ECO:0000256" key="1">
    <source>
        <dbReference type="SAM" id="Phobius"/>
    </source>
</evidence>
<dbReference type="SMART" id="SM00471">
    <property type="entry name" value="HDc"/>
    <property type="match status" value="1"/>
</dbReference>
<dbReference type="Pfam" id="PF13487">
    <property type="entry name" value="HD_5"/>
    <property type="match status" value="1"/>
</dbReference>
<dbReference type="PANTHER" id="PTHR45228">
    <property type="entry name" value="CYCLIC DI-GMP PHOSPHODIESTERASE TM_0186-RELATED"/>
    <property type="match status" value="1"/>
</dbReference>
<dbReference type="EMBL" id="BSPQ01000025">
    <property type="protein sequence ID" value="GLS92444.1"/>
    <property type="molecule type" value="Genomic_DNA"/>
</dbReference>
<dbReference type="Gene3D" id="3.30.450.20">
    <property type="entry name" value="PAS domain"/>
    <property type="match status" value="1"/>
</dbReference>
<dbReference type="SUPFAM" id="SSF109604">
    <property type="entry name" value="HD-domain/PDEase-like"/>
    <property type="match status" value="2"/>
</dbReference>
<dbReference type="InterPro" id="IPR003607">
    <property type="entry name" value="HD/PDEase_dom"/>
</dbReference>
<dbReference type="InterPro" id="IPR003660">
    <property type="entry name" value="HAMP_dom"/>
</dbReference>
<comment type="caution">
    <text evidence="4">The sequence shown here is derived from an EMBL/GenBank/DDBJ whole genome shotgun (WGS) entry which is preliminary data.</text>
</comment>
<feature type="transmembrane region" description="Helical" evidence="1">
    <location>
        <begin position="12"/>
        <end position="35"/>
    </location>
</feature>
<sequence length="951" mass="108068">MRSSSKKKFSLQLHIISLFTILITISGISLGWYSYSQLSKNMINSGKVLLSNSSKEVVNKIHKESEHIYTMLEIVNASNLTEQTSKEGKIASLPVLSEMLIGTPSLSALFVAYPNDDFFLYRKLNSTVILKKYNAPLTSYFMMTLRQSEQTTHQFYNSEGYLLKVVEDPKYNLQIKQRPWYSNAKNSNTYTITEAYLFHASQEFGVTLAIEDKSTGAVIGADYTLDTLSKLLQEFRAYPSSQRIVVDQQEKVIAYQNTDLLLSKQGKFDTFKSLSDIHLPELNYVFEHYQGQQESILFSFNGEDWLAKIDNISSYNNLMLLQLVKTKELLSDAYSLRFQSVLITLLIILATLPIAWYFARLLTAPISGLTKDLQKIKNFDFTEKITTKTPIKEIADLISVTNSMKDTISHFQNLSASLVSKQSTKQLLSKISNECNNIPNCQGTIIILNQKEQCQIQHCSLNNLNDSENMQLKKQLETLSLSCEKLQKDAQTHIIPDEITQILNGWIDQTLSLGWQLVTMKNRSGTNIGLIAVLESQIKPLNKGKLKYAQAIASFSALSIQSQQLLADQKQLLESFILLIAGAIDSKSPYTGGHCARVPELTKMLSRAACEDQGAYHSFNLNEEQWEELHIAAWLHDCGKIITPEYVVDKATKLETIYDRLNEIRMRFELLKSEAQKTYWKGLAENGNKEQLLAQRDKRLALLDEEFEFVAQCNLGSEFMSTDKVVRLQTIANRTWTRTLNNKIGLAPHQVEKIAESTLPAQEYLLSDKSEHLVKSDNAELTEPGNKWGFRMDTPEYRFNRGELYNLSIKRGTLTPEDRFIINGHMVHTIVMLSQLPFPEHLQDIPTIAGGHHEKMDGTGYPRKIVASELPLTARMMVIADIFEALTASDRPYKEQKTLSQAITIMSFMVKEDHIDPELFKLFLTSGVYLDYAKQYLSAEQIDEVDLGLYL</sequence>
<keyword evidence="1" id="KW-0812">Transmembrane</keyword>
<dbReference type="PROSITE" id="PS50885">
    <property type="entry name" value="HAMP"/>
    <property type="match status" value="1"/>
</dbReference>
<name>A0ABQ6E4V7_9GAMM</name>
<organism evidence="4 5">
    <name type="scientific">Psychromonas marina</name>
    <dbReference type="NCBI Taxonomy" id="88364"/>
    <lineage>
        <taxon>Bacteria</taxon>
        <taxon>Pseudomonadati</taxon>
        <taxon>Pseudomonadota</taxon>
        <taxon>Gammaproteobacteria</taxon>
        <taxon>Alteromonadales</taxon>
        <taxon>Psychromonadaceae</taxon>
        <taxon>Psychromonas</taxon>
    </lineage>
</organism>
<accession>A0ABQ6E4V7</accession>
<keyword evidence="1" id="KW-1133">Transmembrane helix</keyword>
<dbReference type="InterPro" id="IPR052020">
    <property type="entry name" value="Cyclic_di-GMP/3'3'-cGAMP_PDE"/>
</dbReference>
<evidence type="ECO:0000259" key="2">
    <source>
        <dbReference type="PROSITE" id="PS50885"/>
    </source>
</evidence>
<evidence type="ECO:0000313" key="5">
    <source>
        <dbReference type="Proteomes" id="UP001157353"/>
    </source>
</evidence>